<dbReference type="Proteomes" id="UP000264071">
    <property type="component" value="Unassembled WGS sequence"/>
</dbReference>
<gene>
    <name evidence="1" type="ORF">DGD08_08400</name>
</gene>
<reference evidence="1 2" key="1">
    <citation type="journal article" date="2018" name="Nat. Biotechnol.">
        <title>A standardized bacterial taxonomy based on genome phylogeny substantially revises the tree of life.</title>
        <authorList>
            <person name="Parks D.H."/>
            <person name="Chuvochina M."/>
            <person name="Waite D.W."/>
            <person name="Rinke C."/>
            <person name="Skarshewski A."/>
            <person name="Chaumeil P.A."/>
            <person name="Hugenholtz P."/>
        </authorList>
    </citation>
    <scope>NUCLEOTIDE SEQUENCE [LARGE SCALE GENOMIC DNA]</scope>
    <source>
        <strain evidence="1">UBA8844</strain>
    </source>
</reference>
<evidence type="ECO:0000313" key="2">
    <source>
        <dbReference type="Proteomes" id="UP000264071"/>
    </source>
</evidence>
<proteinExistence type="predicted"/>
<comment type="caution">
    <text evidence="1">The sequence shown here is derived from an EMBL/GenBank/DDBJ whole genome shotgun (WGS) entry which is preliminary data.</text>
</comment>
<evidence type="ECO:0000313" key="1">
    <source>
        <dbReference type="EMBL" id="HCT57218.1"/>
    </source>
</evidence>
<sequence length="88" mass="10208">MTPFPDPPGEDHRETHLSMLAEQREARVERIASDMVDEARSRTATDLLALRWIANEFEDSPERTRAFELLLDRIFTERRAAEVLRNAA</sequence>
<name>A0A3D4V9A8_9BACT</name>
<accession>A0A3D4V9A8</accession>
<protein>
    <submittedName>
        <fullName evidence="1">Uncharacterized protein</fullName>
    </submittedName>
</protein>
<organism evidence="1 2">
    <name type="scientific">Gemmatimonas aurantiaca</name>
    <dbReference type="NCBI Taxonomy" id="173480"/>
    <lineage>
        <taxon>Bacteria</taxon>
        <taxon>Pseudomonadati</taxon>
        <taxon>Gemmatimonadota</taxon>
        <taxon>Gemmatimonadia</taxon>
        <taxon>Gemmatimonadales</taxon>
        <taxon>Gemmatimonadaceae</taxon>
        <taxon>Gemmatimonas</taxon>
    </lineage>
</organism>
<dbReference type="EMBL" id="DPIY01000007">
    <property type="protein sequence ID" value="HCT57218.1"/>
    <property type="molecule type" value="Genomic_DNA"/>
</dbReference>
<dbReference type="AlphaFoldDB" id="A0A3D4V9A8"/>